<accession>A0AAF0LTT8</accession>
<dbReference type="Proteomes" id="UP001237988">
    <property type="component" value="Segment"/>
</dbReference>
<sequence length="93" mass="10364">MAHEGGIFLGTRKGNVHIYRLGETGVCTGPHVPELYLEEKKAMLSAPTEVYIGANWTNGHTPVNYIKMTTKEISFEGAYADEDNQKNIYARFA</sequence>
<dbReference type="EMBL" id="OQ749652">
    <property type="protein sequence ID" value="WIC39571.1"/>
    <property type="molecule type" value="Genomic_DNA"/>
</dbReference>
<reference evidence="1" key="1">
    <citation type="submission" date="2023-04" db="EMBL/GenBank/DDBJ databases">
        <title>Bacteriophage Phass-1 Discovered in the Human Gut Virome - the Founding Member of the Proposed New Family Phassviridae.</title>
        <authorList>
            <person name="Tikunov A.Y."/>
            <person name="Morozova V.V."/>
            <person name="Chechushkov A.V."/>
            <person name="Tikunova N.V."/>
        </authorList>
    </citation>
    <scope>NUCLEOTIDE SEQUENCE</scope>
</reference>
<organism evidence="1 2">
    <name type="scientific">Phage Phass-1</name>
    <dbReference type="NCBI Taxonomy" id="3043662"/>
    <lineage>
        <taxon>Viruses</taxon>
        <taxon>Duplodnaviria</taxon>
        <taxon>Heunggongvirae</taxon>
        <taxon>Uroviricota</taxon>
        <taxon>Caudoviricetes</taxon>
        <taxon>Caudoviricetes code 15 clade</taxon>
    </lineage>
</organism>
<protein>
    <submittedName>
        <fullName evidence="1">Uncharacterized protein</fullName>
    </submittedName>
</protein>
<evidence type="ECO:0000313" key="2">
    <source>
        <dbReference type="Proteomes" id="UP001237988"/>
    </source>
</evidence>
<evidence type="ECO:0000313" key="1">
    <source>
        <dbReference type="EMBL" id="WIC39571.1"/>
    </source>
</evidence>
<proteinExistence type="predicted"/>
<name>A0AAF0LTT8_9CAUD</name>